<dbReference type="Proteomes" id="UP000251241">
    <property type="component" value="Unassembled WGS sequence"/>
</dbReference>
<dbReference type="EMBL" id="UAUU01000006">
    <property type="protein sequence ID" value="SPZ85126.1"/>
    <property type="molecule type" value="Genomic_DNA"/>
</dbReference>
<reference evidence="1 3" key="1">
    <citation type="submission" date="2018-06" db="EMBL/GenBank/DDBJ databases">
        <authorList>
            <consortium name="Pathogen Informatics"/>
            <person name="Doyle S."/>
        </authorList>
    </citation>
    <scope>NUCLEOTIDE SEQUENCE [LARGE SCALE GENOMIC DNA]</scope>
    <source>
        <strain evidence="1 3">NCTC11343</strain>
    </source>
</reference>
<name>A0A2X2J0F1_SPHMU</name>
<organism evidence="1 3">
    <name type="scientific">Sphingobacterium multivorum</name>
    <dbReference type="NCBI Taxonomy" id="28454"/>
    <lineage>
        <taxon>Bacteria</taxon>
        <taxon>Pseudomonadati</taxon>
        <taxon>Bacteroidota</taxon>
        <taxon>Sphingobacteriia</taxon>
        <taxon>Sphingobacteriales</taxon>
        <taxon>Sphingobacteriaceae</taxon>
        <taxon>Sphingobacterium</taxon>
    </lineage>
</organism>
<dbReference type="RefSeq" id="WP_070569365.1">
    <property type="nucleotide sequence ID" value="NZ_CP068086.1"/>
</dbReference>
<protein>
    <submittedName>
        <fullName evidence="1">Uncharacterized protein</fullName>
    </submittedName>
</protein>
<gene>
    <name evidence="1" type="ORF">NCTC11343_01683</name>
    <name evidence="2" type="ORF">SPHINGO8BC_51552</name>
</gene>
<dbReference type="GeneID" id="97181465"/>
<evidence type="ECO:0000313" key="1">
    <source>
        <dbReference type="EMBL" id="SPZ85126.1"/>
    </source>
</evidence>
<dbReference type="Proteomes" id="UP000432350">
    <property type="component" value="Unassembled WGS sequence"/>
</dbReference>
<evidence type="ECO:0000313" key="2">
    <source>
        <dbReference type="EMBL" id="VXD00179.1"/>
    </source>
</evidence>
<dbReference type="EMBL" id="CABWMV010000024">
    <property type="protein sequence ID" value="VXD00179.1"/>
    <property type="molecule type" value="Genomic_DNA"/>
</dbReference>
<dbReference type="AlphaFoldDB" id="A0A2X2J0F1"/>
<evidence type="ECO:0000313" key="3">
    <source>
        <dbReference type="Proteomes" id="UP000251241"/>
    </source>
</evidence>
<proteinExistence type="predicted"/>
<reference evidence="2 4" key="2">
    <citation type="submission" date="2019-10" db="EMBL/GenBank/DDBJ databases">
        <authorList>
            <person name="Karimi E."/>
        </authorList>
    </citation>
    <scope>NUCLEOTIDE SEQUENCE [LARGE SCALE GENOMIC DNA]</scope>
    <source>
        <strain evidence="2">Sphingobacterium sp. 8BC</strain>
    </source>
</reference>
<sequence>MENKFKEKRGMVSGPIWSDWREQLRESELIGLHQRLENLEREILLDWLQWHDPKGNYTDRKCIENGVQQLSKLKAVAYIHKEILRIHMKRRYNAFSNTHAQLIFNN</sequence>
<accession>A0A654D300</accession>
<accession>A0A2X2J0F1</accession>
<evidence type="ECO:0000313" key="4">
    <source>
        <dbReference type="Proteomes" id="UP000432350"/>
    </source>
</evidence>